<evidence type="ECO:0000256" key="1">
    <source>
        <dbReference type="SAM" id="MobiDB-lite"/>
    </source>
</evidence>
<feature type="compositionally biased region" description="Basic residues" evidence="1">
    <location>
        <begin position="73"/>
        <end position="101"/>
    </location>
</feature>
<dbReference type="EMBL" id="BNDW01000004">
    <property type="protein sequence ID" value="GHI20017.1"/>
    <property type="molecule type" value="Genomic_DNA"/>
</dbReference>
<evidence type="ECO:0000313" key="2">
    <source>
        <dbReference type="EMBL" id="GHI20017.1"/>
    </source>
</evidence>
<dbReference type="RefSeq" id="WP_226651417.1">
    <property type="nucleotide sequence ID" value="NZ_BNDW01000004.1"/>
</dbReference>
<evidence type="ECO:0000313" key="3">
    <source>
        <dbReference type="Proteomes" id="UP001052739"/>
    </source>
</evidence>
<dbReference type="Proteomes" id="UP001052739">
    <property type="component" value="Unassembled WGS sequence"/>
</dbReference>
<gene>
    <name evidence="2" type="ORF">Shyd_13880</name>
</gene>
<name>A0ABQ3P4S4_9ACTN</name>
<accession>A0ABQ3P4S4</accession>
<comment type="caution">
    <text evidence="2">The sequence shown here is derived from an EMBL/GenBank/DDBJ whole genome shotgun (WGS) entry which is preliminary data.</text>
</comment>
<protein>
    <submittedName>
        <fullName evidence="2">Uncharacterized protein</fullName>
    </submittedName>
</protein>
<reference evidence="2" key="1">
    <citation type="submission" date="2024-05" db="EMBL/GenBank/DDBJ databases">
        <title>Whole genome shotgun sequence of Streptomyces hydrogenans NBRC 13475.</title>
        <authorList>
            <person name="Komaki H."/>
            <person name="Tamura T."/>
        </authorList>
    </citation>
    <scope>NUCLEOTIDE SEQUENCE</scope>
    <source>
        <strain evidence="2">NBRC 13475</strain>
    </source>
</reference>
<keyword evidence="3" id="KW-1185">Reference proteome</keyword>
<proteinExistence type="predicted"/>
<feature type="region of interest" description="Disordered" evidence="1">
    <location>
        <begin position="1"/>
        <end position="114"/>
    </location>
</feature>
<organism evidence="2 3">
    <name type="scientific">Streptomyces hydrogenans</name>
    <dbReference type="NCBI Taxonomy" id="1873719"/>
    <lineage>
        <taxon>Bacteria</taxon>
        <taxon>Bacillati</taxon>
        <taxon>Actinomycetota</taxon>
        <taxon>Actinomycetes</taxon>
        <taxon>Kitasatosporales</taxon>
        <taxon>Streptomycetaceae</taxon>
        <taxon>Streptomyces</taxon>
    </lineage>
</organism>
<sequence length="114" mass="12000">MRVDTDGLALIPTRPDAPAAPAVHLDRADGSRVGPTEPPADGPDRQSLAHDSAPTRAVAPVPPGGGEAVRLQPHTRKGGRSGRTRRRRSRRWTASSRRRVRTSCAAPAGGSRCG</sequence>